<gene>
    <name evidence="7" type="ORF">PVE99_30385</name>
</gene>
<evidence type="ECO:0000313" key="8">
    <source>
        <dbReference type="Proteomes" id="UP001213771"/>
    </source>
</evidence>
<feature type="transmembrane region" description="Helical" evidence="6">
    <location>
        <begin position="21"/>
        <end position="41"/>
    </location>
</feature>
<keyword evidence="5 6" id="KW-0472">Membrane</keyword>
<proteinExistence type="predicted"/>
<evidence type="ECO:0000256" key="1">
    <source>
        <dbReference type="ARBA" id="ARBA00004651"/>
    </source>
</evidence>
<feature type="transmembrane region" description="Helical" evidence="6">
    <location>
        <begin position="126"/>
        <end position="144"/>
    </location>
</feature>
<comment type="caution">
    <text evidence="7">The sequence shown here is derived from an EMBL/GenBank/DDBJ whole genome shotgun (WGS) entry which is preliminary data.</text>
</comment>
<evidence type="ECO:0000256" key="5">
    <source>
        <dbReference type="ARBA" id="ARBA00023136"/>
    </source>
</evidence>
<feature type="transmembrane region" description="Helical" evidence="6">
    <location>
        <begin position="447"/>
        <end position="468"/>
    </location>
</feature>
<feature type="transmembrane region" description="Helical" evidence="6">
    <location>
        <begin position="264"/>
        <end position="284"/>
    </location>
</feature>
<evidence type="ECO:0000256" key="2">
    <source>
        <dbReference type="ARBA" id="ARBA00022475"/>
    </source>
</evidence>
<dbReference type="PANTHER" id="PTHR43652:SF2">
    <property type="entry name" value="BASIC AMINO ACID ANTIPORTER YFCC-RELATED"/>
    <property type="match status" value="1"/>
</dbReference>
<dbReference type="Proteomes" id="UP001213771">
    <property type="component" value="Unassembled WGS sequence"/>
</dbReference>
<feature type="transmembrane region" description="Helical" evidence="6">
    <location>
        <begin position="181"/>
        <end position="200"/>
    </location>
</feature>
<feature type="transmembrane region" description="Helical" evidence="6">
    <location>
        <begin position="206"/>
        <end position="225"/>
    </location>
</feature>
<evidence type="ECO:0000256" key="3">
    <source>
        <dbReference type="ARBA" id="ARBA00022692"/>
    </source>
</evidence>
<dbReference type="InterPro" id="IPR051679">
    <property type="entry name" value="DASS-Related_Transporters"/>
</dbReference>
<name>A0ABD4X340_PRIMG</name>
<feature type="transmembrane region" description="Helical" evidence="6">
    <location>
        <begin position="89"/>
        <end position="114"/>
    </location>
</feature>
<protein>
    <submittedName>
        <fullName evidence="7">AbgT family transporter</fullName>
    </submittedName>
</protein>
<dbReference type="RefSeq" id="WP_274589500.1">
    <property type="nucleotide sequence ID" value="NZ_JARAOX010000241.1"/>
</dbReference>
<feature type="transmembrane region" description="Helical" evidence="6">
    <location>
        <begin position="421"/>
        <end position="441"/>
    </location>
</feature>
<keyword evidence="4 6" id="KW-1133">Transmembrane helix</keyword>
<feature type="transmembrane region" description="Helical" evidence="6">
    <location>
        <begin position="360"/>
        <end position="380"/>
    </location>
</feature>
<evidence type="ECO:0000256" key="4">
    <source>
        <dbReference type="ARBA" id="ARBA00022989"/>
    </source>
</evidence>
<evidence type="ECO:0000256" key="6">
    <source>
        <dbReference type="SAM" id="Phobius"/>
    </source>
</evidence>
<comment type="subcellular location">
    <subcellularLocation>
        <location evidence="1">Cell membrane</location>
        <topology evidence="1">Multi-pass membrane protein</topology>
    </subcellularLocation>
</comment>
<feature type="transmembrane region" description="Helical" evidence="6">
    <location>
        <begin position="290"/>
        <end position="309"/>
    </location>
</feature>
<sequence length="473" mass="51621">MVQLQEGKKETKLEVRKNKTINVFVLLLCVLLLATLLTHIVPAGEFNRIEQNGREIVDAHSFKLVDQSPVQFLDFFKAIHTGMVEAADIIFFIFIIGGTFGVLTATGTIETLMVVMSRKLANKEKLLIPIMMLFFALGGSLMGMSEETLAYIPILIPLAVSLGFDVLTGTAIVLVGASIGFTTAIMNPFTVGIAQGIAGLPLFSGITYRILLFIILYIVGVSFVYRHAMRVKNNSLVGYFGDYRDRNVQNVSSSQVAMNKKQKWILCCFFLNFVFLVVGVIKFHWYINEIAALFILLAIVIGVIGRLSADEIVNSFMKGSAGLIAGALVIGVSRATLVVLEEGHTIDTVLHYTSSILQHVPSIFSAGGMFILQSLIHFIVPSGSGQAALTIPIMAPLADLIGVTRQTAVLSFSMADGIGNIIFPTSGYFMAAISLAGIPWIRWVKWIWPLILIQYGIGIIAVIIAHLIKYGPF</sequence>
<keyword evidence="2" id="KW-1003">Cell membrane</keyword>
<feature type="transmembrane region" description="Helical" evidence="6">
    <location>
        <begin position="321"/>
        <end position="340"/>
    </location>
</feature>
<reference evidence="7 8" key="1">
    <citation type="submission" date="2023-02" db="EMBL/GenBank/DDBJ databases">
        <authorList>
            <person name="Olszewska D."/>
        </authorList>
    </citation>
    <scope>NUCLEOTIDE SEQUENCE [LARGE SCALE GENOMIC DNA]</scope>
    <source>
        <strain evidence="7 8">FDU301</strain>
    </source>
</reference>
<feature type="transmembrane region" description="Helical" evidence="6">
    <location>
        <begin position="150"/>
        <end position="174"/>
    </location>
</feature>
<dbReference type="PANTHER" id="PTHR43652">
    <property type="entry name" value="BASIC AMINO ACID ANTIPORTER YFCC-RELATED"/>
    <property type="match status" value="1"/>
</dbReference>
<evidence type="ECO:0000313" key="7">
    <source>
        <dbReference type="EMBL" id="MDD9786669.1"/>
    </source>
</evidence>
<dbReference type="EMBL" id="JARAOX010000241">
    <property type="protein sequence ID" value="MDD9786669.1"/>
    <property type="molecule type" value="Genomic_DNA"/>
</dbReference>
<dbReference type="GO" id="GO:0005886">
    <property type="term" value="C:plasma membrane"/>
    <property type="evidence" value="ECO:0007669"/>
    <property type="project" value="UniProtKB-SubCell"/>
</dbReference>
<accession>A0ABD4X340</accession>
<organism evidence="7 8">
    <name type="scientific">Priestia megaterium</name>
    <name type="common">Bacillus megaterium</name>
    <dbReference type="NCBI Taxonomy" id="1404"/>
    <lineage>
        <taxon>Bacteria</taxon>
        <taxon>Bacillati</taxon>
        <taxon>Bacillota</taxon>
        <taxon>Bacilli</taxon>
        <taxon>Bacillales</taxon>
        <taxon>Bacillaceae</taxon>
        <taxon>Priestia</taxon>
    </lineage>
</organism>
<keyword evidence="3 6" id="KW-0812">Transmembrane</keyword>
<dbReference type="AlphaFoldDB" id="A0ABD4X340"/>
<dbReference type="InterPro" id="IPR018385">
    <property type="entry name" value="C4_dicarb_anaerob_car-like"/>
</dbReference>
<dbReference type="Pfam" id="PF03606">
    <property type="entry name" value="DcuC"/>
    <property type="match status" value="1"/>
</dbReference>